<keyword evidence="1" id="KW-0472">Membrane</keyword>
<dbReference type="AlphaFoldDB" id="A0A4R6SID8"/>
<protein>
    <submittedName>
        <fullName evidence="2">Uncharacterized protein</fullName>
    </submittedName>
</protein>
<keyword evidence="1" id="KW-0812">Transmembrane</keyword>
<proteinExistence type="predicted"/>
<dbReference type="Proteomes" id="UP000295444">
    <property type="component" value="Unassembled WGS sequence"/>
</dbReference>
<keyword evidence="3" id="KW-1185">Reference proteome</keyword>
<keyword evidence="1" id="KW-1133">Transmembrane helix</keyword>
<feature type="transmembrane region" description="Helical" evidence="1">
    <location>
        <begin position="6"/>
        <end position="25"/>
    </location>
</feature>
<evidence type="ECO:0000313" key="2">
    <source>
        <dbReference type="EMBL" id="TDQ00639.1"/>
    </source>
</evidence>
<name>A0A4R6SID8_LABRH</name>
<dbReference type="EMBL" id="SNXZ01000002">
    <property type="protein sequence ID" value="TDQ00639.1"/>
    <property type="molecule type" value="Genomic_DNA"/>
</dbReference>
<reference evidence="2 3" key="1">
    <citation type="submission" date="2019-03" db="EMBL/GenBank/DDBJ databases">
        <title>Genomic Encyclopedia of Type Strains, Phase IV (KMG-IV): sequencing the most valuable type-strain genomes for metagenomic binning, comparative biology and taxonomic classification.</title>
        <authorList>
            <person name="Goeker M."/>
        </authorList>
    </citation>
    <scope>NUCLEOTIDE SEQUENCE [LARGE SCALE GENOMIC DNA]</scope>
    <source>
        <strain evidence="2 3">DSM 45361</strain>
    </source>
</reference>
<sequence length="81" mass="8962">MISINIWWLIGGALVLLTAAVFAGLRWSGRPTRGKHSFYGDEVSVRALTSSPPSTFGGRTCGRWPKTDRDEVLASLRRDRS</sequence>
<gene>
    <name evidence="2" type="ORF">EV186_102500</name>
</gene>
<evidence type="ECO:0000313" key="3">
    <source>
        <dbReference type="Proteomes" id="UP000295444"/>
    </source>
</evidence>
<organism evidence="2 3">
    <name type="scientific">Labedaea rhizosphaerae</name>
    <dbReference type="NCBI Taxonomy" id="598644"/>
    <lineage>
        <taxon>Bacteria</taxon>
        <taxon>Bacillati</taxon>
        <taxon>Actinomycetota</taxon>
        <taxon>Actinomycetes</taxon>
        <taxon>Pseudonocardiales</taxon>
        <taxon>Pseudonocardiaceae</taxon>
        <taxon>Labedaea</taxon>
    </lineage>
</organism>
<comment type="caution">
    <text evidence="2">The sequence shown here is derived from an EMBL/GenBank/DDBJ whole genome shotgun (WGS) entry which is preliminary data.</text>
</comment>
<evidence type="ECO:0000256" key="1">
    <source>
        <dbReference type="SAM" id="Phobius"/>
    </source>
</evidence>
<accession>A0A4R6SID8</accession>